<dbReference type="InterPro" id="IPR014044">
    <property type="entry name" value="CAP_dom"/>
</dbReference>
<keyword evidence="1" id="KW-0732">Signal</keyword>
<comment type="caution">
    <text evidence="3">The sequence shown here is derived from an EMBL/GenBank/DDBJ whole genome shotgun (WGS) entry which is preliminary data.</text>
</comment>
<evidence type="ECO:0000313" key="4">
    <source>
        <dbReference type="Proteomes" id="UP001549146"/>
    </source>
</evidence>
<reference evidence="3 4" key="1">
    <citation type="submission" date="2024-06" db="EMBL/GenBank/DDBJ databases">
        <title>Genomic Encyclopedia of Type Strains, Phase IV (KMG-IV): sequencing the most valuable type-strain genomes for metagenomic binning, comparative biology and taxonomic classification.</title>
        <authorList>
            <person name="Goeker M."/>
        </authorList>
    </citation>
    <scope>NUCLEOTIDE SEQUENCE [LARGE SCALE GENOMIC DNA]</scope>
    <source>
        <strain evidence="3 4">DSM 29388</strain>
    </source>
</reference>
<feature type="signal peptide" evidence="1">
    <location>
        <begin position="1"/>
        <end position="22"/>
    </location>
</feature>
<dbReference type="InterPro" id="IPR001283">
    <property type="entry name" value="CRISP-related"/>
</dbReference>
<organism evidence="3 4">
    <name type="scientific">Moheibacter stercoris</name>
    <dbReference type="NCBI Taxonomy" id="1628251"/>
    <lineage>
        <taxon>Bacteria</taxon>
        <taxon>Pseudomonadati</taxon>
        <taxon>Bacteroidota</taxon>
        <taxon>Flavobacteriia</taxon>
        <taxon>Flavobacteriales</taxon>
        <taxon>Weeksellaceae</taxon>
        <taxon>Moheibacter</taxon>
    </lineage>
</organism>
<dbReference type="InterPro" id="IPR034113">
    <property type="entry name" value="SCP_GAPR1-like"/>
</dbReference>
<dbReference type="Gene3D" id="3.40.33.10">
    <property type="entry name" value="CAP"/>
    <property type="match status" value="1"/>
</dbReference>
<name>A0ABV2LV70_9FLAO</name>
<dbReference type="InterPro" id="IPR002413">
    <property type="entry name" value="V5_allergen-like"/>
</dbReference>
<protein>
    <recommendedName>
        <fullName evidence="2">SCP domain-containing protein</fullName>
    </recommendedName>
</protein>
<dbReference type="PRINTS" id="PR00837">
    <property type="entry name" value="V5TPXLIKE"/>
</dbReference>
<evidence type="ECO:0000313" key="3">
    <source>
        <dbReference type="EMBL" id="MET3732455.1"/>
    </source>
</evidence>
<proteinExistence type="predicted"/>
<feature type="chain" id="PRO_5046672541" description="SCP domain-containing protein" evidence="1">
    <location>
        <begin position="23"/>
        <end position="299"/>
    </location>
</feature>
<evidence type="ECO:0000256" key="1">
    <source>
        <dbReference type="SAM" id="SignalP"/>
    </source>
</evidence>
<accession>A0ABV2LV70</accession>
<feature type="domain" description="SCP" evidence="2">
    <location>
        <begin position="153"/>
        <end position="295"/>
    </location>
</feature>
<dbReference type="SMART" id="SM00198">
    <property type="entry name" value="SCP"/>
    <property type="match status" value="1"/>
</dbReference>
<evidence type="ECO:0000259" key="2">
    <source>
        <dbReference type="SMART" id="SM00198"/>
    </source>
</evidence>
<dbReference type="CDD" id="cd05382">
    <property type="entry name" value="CAP_GAPR1-like"/>
    <property type="match status" value="1"/>
</dbReference>
<keyword evidence="4" id="KW-1185">Reference proteome</keyword>
<sequence>MKRTITQILSLFILFSLIHLQAQSVTNLKSMVGEKNMKVKYTNMEVNFCSECVFFGKISYTLHEEPKESFICLDGIREDIYEFFDDEIISIKGRFNGLICEDGLMHYIFDAQFVQPEQTLTRNLLREKLPELNPLFPFSEEEYTNFGFPITMEEAKEALAFHNQIRSDVGVEPLSWSNELSLHAQDWADHLANSNQCEMIHRPKTGEWQTSFGENIYKGFDEEGTNYALRASELWYSEIETFKNVALTESNWYETGHYTQMVWRKTKQVGMGMATCEDGSKIVVANYNPAGNFMGQKAY</sequence>
<dbReference type="Proteomes" id="UP001549146">
    <property type="component" value="Unassembled WGS sequence"/>
</dbReference>
<dbReference type="PANTHER" id="PTHR10334">
    <property type="entry name" value="CYSTEINE-RICH SECRETORY PROTEIN-RELATED"/>
    <property type="match status" value="1"/>
</dbReference>
<dbReference type="PROSITE" id="PS01009">
    <property type="entry name" value="CRISP_1"/>
    <property type="match status" value="1"/>
</dbReference>
<dbReference type="InterPro" id="IPR018244">
    <property type="entry name" value="Allrgn_V5/Tpx1_CS"/>
</dbReference>
<gene>
    <name evidence="3" type="ORF">ABID46_002044</name>
</gene>
<dbReference type="InterPro" id="IPR035940">
    <property type="entry name" value="CAP_sf"/>
</dbReference>
<dbReference type="SUPFAM" id="SSF55797">
    <property type="entry name" value="PR-1-like"/>
    <property type="match status" value="1"/>
</dbReference>
<dbReference type="Pfam" id="PF00188">
    <property type="entry name" value="CAP"/>
    <property type="match status" value="1"/>
</dbReference>
<dbReference type="RefSeq" id="WP_354509694.1">
    <property type="nucleotide sequence ID" value="NZ_JBEPMO010000013.1"/>
</dbReference>
<dbReference type="EMBL" id="JBEPMO010000013">
    <property type="protein sequence ID" value="MET3732455.1"/>
    <property type="molecule type" value="Genomic_DNA"/>
</dbReference>
<dbReference type="PRINTS" id="PR00838">
    <property type="entry name" value="V5ALLERGEN"/>
</dbReference>